<protein>
    <submittedName>
        <fullName evidence="2">Uncharacterized protein</fullName>
    </submittedName>
</protein>
<gene>
    <name evidence="2" type="ORF">DB88DRAFT_536651</name>
</gene>
<feature type="compositionally biased region" description="Low complexity" evidence="1">
    <location>
        <begin position="99"/>
        <end position="115"/>
    </location>
</feature>
<accession>A0AAD9FJD6</accession>
<name>A0AAD9FJD6_PAPLA</name>
<dbReference type="Gene3D" id="2.40.70.10">
    <property type="entry name" value="Acid Proteases"/>
    <property type="match status" value="1"/>
</dbReference>
<organism evidence="2 3">
    <name type="scientific">Papiliotrema laurentii</name>
    <name type="common">Cryptococcus laurentii</name>
    <dbReference type="NCBI Taxonomy" id="5418"/>
    <lineage>
        <taxon>Eukaryota</taxon>
        <taxon>Fungi</taxon>
        <taxon>Dikarya</taxon>
        <taxon>Basidiomycota</taxon>
        <taxon>Agaricomycotina</taxon>
        <taxon>Tremellomycetes</taxon>
        <taxon>Tremellales</taxon>
        <taxon>Rhynchogastremaceae</taxon>
        <taxon>Papiliotrema</taxon>
    </lineage>
</organism>
<evidence type="ECO:0000313" key="2">
    <source>
        <dbReference type="EMBL" id="KAK1921460.1"/>
    </source>
</evidence>
<evidence type="ECO:0000256" key="1">
    <source>
        <dbReference type="SAM" id="MobiDB-lite"/>
    </source>
</evidence>
<comment type="caution">
    <text evidence="2">The sequence shown here is derived from an EMBL/GenBank/DDBJ whole genome shotgun (WGS) entry which is preliminary data.</text>
</comment>
<dbReference type="Proteomes" id="UP001182556">
    <property type="component" value="Unassembled WGS sequence"/>
</dbReference>
<dbReference type="InterPro" id="IPR021109">
    <property type="entry name" value="Peptidase_aspartic_dom_sf"/>
</dbReference>
<dbReference type="AlphaFoldDB" id="A0AAD9FJD6"/>
<evidence type="ECO:0000313" key="3">
    <source>
        <dbReference type="Proteomes" id="UP001182556"/>
    </source>
</evidence>
<dbReference type="EMBL" id="JAODAN010000011">
    <property type="protein sequence ID" value="KAK1921460.1"/>
    <property type="molecule type" value="Genomic_DNA"/>
</dbReference>
<proteinExistence type="predicted"/>
<reference evidence="2" key="1">
    <citation type="submission" date="2023-02" db="EMBL/GenBank/DDBJ databases">
        <title>Identification and recombinant expression of a fungal hydrolase from Papiliotrema laurentii that hydrolyzes apple cutin and clears colloidal polyester polyurethane.</title>
        <authorList>
            <consortium name="DOE Joint Genome Institute"/>
            <person name="Roman V.A."/>
            <person name="Bojanowski C."/>
            <person name="Crable B.R."/>
            <person name="Wagner D.N."/>
            <person name="Hung C.S."/>
            <person name="Nadeau L.J."/>
            <person name="Schratz L."/>
            <person name="Haridas S."/>
            <person name="Pangilinan J."/>
            <person name="Lipzen A."/>
            <person name="Na H."/>
            <person name="Yan M."/>
            <person name="Ng V."/>
            <person name="Grigoriev I.V."/>
            <person name="Spatafora J.W."/>
            <person name="Barlow D."/>
            <person name="Biffinger J."/>
            <person name="Kelley-Loughnane N."/>
            <person name="Varaljay V.A."/>
            <person name="Crookes-Goodson W.J."/>
        </authorList>
    </citation>
    <scope>NUCLEOTIDE SEQUENCE</scope>
    <source>
        <strain evidence="2">5307AH</strain>
    </source>
</reference>
<dbReference type="CDD" id="cd00303">
    <property type="entry name" value="retropepsin_like"/>
    <property type="match status" value="1"/>
</dbReference>
<feature type="region of interest" description="Disordered" evidence="1">
    <location>
        <begin position="96"/>
        <end position="195"/>
    </location>
</feature>
<sequence length="348" mass="37540">MFLYNVHAPNKTFAVQYQDGQTFKSLLDRIASKSGLSTAEQTALKGRKEGAGIVYEFEGERWSLEDDDDLAILHSRLPPNSSTGATLHLNPPSVHAHFASASSPAPPAYSTASTTIKSKAQHSKTKATTQDKPPPSVPTLSVNGGAGPQPQSRKVSKAHSDIANHEALAGETADGTKISKARSVMSTRSRKSKWGDDNAEPLGDVHKRKWLEFHANNGVRTVVGKVGDVDNVRMLLKSGYKQVYISRSFAVKAGLVPAKFGMGSFGYTGLKTLGNVPITVGSRTGHHQALISEEQHFDVILGRQWLERMAVKIDPLDQTALTYMDSGEVIPCDLVVLKDAEGNVITVT</sequence>
<keyword evidence="3" id="KW-1185">Reference proteome</keyword>